<sequence length="61" mass="5962">KGGQGEHDVDGKEDGGRGRVTHGDNKGVVVGFGRGKEGGTGRGDGNVIGNEGITEGNSGIG</sequence>
<reference evidence="2 3" key="1">
    <citation type="journal article" date="2021" name="Nat. Plants">
        <title>The Taxus genome provides insights into paclitaxel biosynthesis.</title>
        <authorList>
            <person name="Xiong X."/>
            <person name="Gou J."/>
            <person name="Liao Q."/>
            <person name="Li Y."/>
            <person name="Zhou Q."/>
            <person name="Bi G."/>
            <person name="Li C."/>
            <person name="Du R."/>
            <person name="Wang X."/>
            <person name="Sun T."/>
            <person name="Guo L."/>
            <person name="Liang H."/>
            <person name="Lu P."/>
            <person name="Wu Y."/>
            <person name="Zhang Z."/>
            <person name="Ro D.K."/>
            <person name="Shang Y."/>
            <person name="Huang S."/>
            <person name="Yan J."/>
        </authorList>
    </citation>
    <scope>NUCLEOTIDE SEQUENCE [LARGE SCALE GENOMIC DNA]</scope>
    <source>
        <strain evidence="2">Ta-2019</strain>
    </source>
</reference>
<organism evidence="2 3">
    <name type="scientific">Taxus chinensis</name>
    <name type="common">Chinese yew</name>
    <name type="synonym">Taxus wallichiana var. chinensis</name>
    <dbReference type="NCBI Taxonomy" id="29808"/>
    <lineage>
        <taxon>Eukaryota</taxon>
        <taxon>Viridiplantae</taxon>
        <taxon>Streptophyta</taxon>
        <taxon>Embryophyta</taxon>
        <taxon>Tracheophyta</taxon>
        <taxon>Spermatophyta</taxon>
        <taxon>Pinopsida</taxon>
        <taxon>Pinidae</taxon>
        <taxon>Conifers II</taxon>
        <taxon>Cupressales</taxon>
        <taxon>Taxaceae</taxon>
        <taxon>Taxus</taxon>
    </lineage>
</organism>
<keyword evidence="3" id="KW-1185">Reference proteome</keyword>
<accession>A0AA38C1Z8</accession>
<feature type="non-terminal residue" evidence="2">
    <location>
        <position position="61"/>
    </location>
</feature>
<name>A0AA38C1Z8_TAXCH</name>
<feature type="region of interest" description="Disordered" evidence="1">
    <location>
        <begin position="1"/>
        <end position="61"/>
    </location>
</feature>
<dbReference type="Proteomes" id="UP000824469">
    <property type="component" value="Unassembled WGS sequence"/>
</dbReference>
<evidence type="ECO:0000256" key="1">
    <source>
        <dbReference type="SAM" id="MobiDB-lite"/>
    </source>
</evidence>
<protein>
    <submittedName>
        <fullName evidence="2">Uncharacterized protein</fullName>
    </submittedName>
</protein>
<evidence type="ECO:0000313" key="2">
    <source>
        <dbReference type="EMBL" id="KAH9289574.1"/>
    </source>
</evidence>
<evidence type="ECO:0000313" key="3">
    <source>
        <dbReference type="Proteomes" id="UP000824469"/>
    </source>
</evidence>
<dbReference type="EMBL" id="JAHRHJ020003813">
    <property type="protein sequence ID" value="KAH9289574.1"/>
    <property type="molecule type" value="Genomic_DNA"/>
</dbReference>
<feature type="compositionally biased region" description="Basic and acidic residues" evidence="1">
    <location>
        <begin position="1"/>
        <end position="25"/>
    </location>
</feature>
<gene>
    <name evidence="2" type="ORF">KI387_033691</name>
</gene>
<dbReference type="AlphaFoldDB" id="A0AA38C1Z8"/>
<feature type="non-terminal residue" evidence="2">
    <location>
        <position position="1"/>
    </location>
</feature>
<comment type="caution">
    <text evidence="2">The sequence shown here is derived from an EMBL/GenBank/DDBJ whole genome shotgun (WGS) entry which is preliminary data.</text>
</comment>
<proteinExistence type="predicted"/>